<dbReference type="AlphaFoldDB" id="A0A495ECU2"/>
<keyword evidence="3 8" id="KW-1134">Transmembrane beta strand</keyword>
<dbReference type="FunFam" id="2.170.130.10:FF:000008">
    <property type="entry name" value="SusC/RagA family TonB-linked outer membrane protein"/>
    <property type="match status" value="1"/>
</dbReference>
<evidence type="ECO:0000256" key="6">
    <source>
        <dbReference type="ARBA" id="ARBA00023136"/>
    </source>
</evidence>
<evidence type="ECO:0000256" key="10">
    <source>
        <dbReference type="SAM" id="SignalP"/>
    </source>
</evidence>
<dbReference type="SUPFAM" id="SSF49464">
    <property type="entry name" value="Carboxypeptidase regulatory domain-like"/>
    <property type="match status" value="1"/>
</dbReference>
<feature type="chain" id="PRO_5019849802" evidence="10">
    <location>
        <begin position="32"/>
        <end position="1038"/>
    </location>
</feature>
<organism evidence="13 14">
    <name type="scientific">Maribacter vaceletii</name>
    <dbReference type="NCBI Taxonomy" id="1206816"/>
    <lineage>
        <taxon>Bacteria</taxon>
        <taxon>Pseudomonadati</taxon>
        <taxon>Bacteroidota</taxon>
        <taxon>Flavobacteriia</taxon>
        <taxon>Flavobacteriales</taxon>
        <taxon>Flavobacteriaceae</taxon>
        <taxon>Maribacter</taxon>
    </lineage>
</organism>
<evidence type="ECO:0000256" key="1">
    <source>
        <dbReference type="ARBA" id="ARBA00004571"/>
    </source>
</evidence>
<evidence type="ECO:0000259" key="12">
    <source>
        <dbReference type="Pfam" id="PF07715"/>
    </source>
</evidence>
<dbReference type="PROSITE" id="PS52016">
    <property type="entry name" value="TONB_DEPENDENT_REC_3"/>
    <property type="match status" value="1"/>
</dbReference>
<dbReference type="Proteomes" id="UP000269412">
    <property type="component" value="Unassembled WGS sequence"/>
</dbReference>
<evidence type="ECO:0000313" key="13">
    <source>
        <dbReference type="EMBL" id="RKR14373.1"/>
    </source>
</evidence>
<evidence type="ECO:0000256" key="2">
    <source>
        <dbReference type="ARBA" id="ARBA00022448"/>
    </source>
</evidence>
<keyword evidence="7 8" id="KW-0998">Cell outer membrane</keyword>
<dbReference type="InterPro" id="IPR023997">
    <property type="entry name" value="TonB-dep_OMP_SusC/RagA_CS"/>
</dbReference>
<evidence type="ECO:0000256" key="9">
    <source>
        <dbReference type="RuleBase" id="RU003357"/>
    </source>
</evidence>
<evidence type="ECO:0000256" key="8">
    <source>
        <dbReference type="PROSITE-ProRule" id="PRU01360"/>
    </source>
</evidence>
<keyword evidence="14" id="KW-1185">Reference proteome</keyword>
<dbReference type="Pfam" id="PF13715">
    <property type="entry name" value="CarbopepD_reg_2"/>
    <property type="match status" value="1"/>
</dbReference>
<evidence type="ECO:0000256" key="7">
    <source>
        <dbReference type="ARBA" id="ARBA00023237"/>
    </source>
</evidence>
<keyword evidence="6 8" id="KW-0472">Membrane</keyword>
<dbReference type="GO" id="GO:0009279">
    <property type="term" value="C:cell outer membrane"/>
    <property type="evidence" value="ECO:0007669"/>
    <property type="project" value="UniProtKB-SubCell"/>
</dbReference>
<dbReference type="InterPro" id="IPR037066">
    <property type="entry name" value="Plug_dom_sf"/>
</dbReference>
<accession>A0A495ECU2</accession>
<dbReference type="InterPro" id="IPR036942">
    <property type="entry name" value="Beta-barrel_TonB_sf"/>
</dbReference>
<dbReference type="Gene3D" id="2.170.130.10">
    <property type="entry name" value="TonB-dependent receptor, plug domain"/>
    <property type="match status" value="1"/>
</dbReference>
<keyword evidence="10" id="KW-0732">Signal</keyword>
<proteinExistence type="inferred from homology"/>
<comment type="similarity">
    <text evidence="8 9">Belongs to the TonB-dependent receptor family.</text>
</comment>
<protein>
    <submittedName>
        <fullName evidence="13">TonB-linked SusC/RagA family outer membrane protein</fullName>
    </submittedName>
</protein>
<feature type="domain" description="TonB-dependent receptor-like beta-barrel" evidence="11">
    <location>
        <begin position="414"/>
        <end position="990"/>
    </location>
</feature>
<dbReference type="Gene3D" id="2.40.170.20">
    <property type="entry name" value="TonB-dependent receptor, beta-barrel domain"/>
    <property type="match status" value="1"/>
</dbReference>
<dbReference type="Gene3D" id="2.60.40.1120">
    <property type="entry name" value="Carboxypeptidase-like, regulatory domain"/>
    <property type="match status" value="1"/>
</dbReference>
<gene>
    <name evidence="13" type="ORF">CLV91_0448</name>
</gene>
<evidence type="ECO:0000256" key="4">
    <source>
        <dbReference type="ARBA" id="ARBA00022692"/>
    </source>
</evidence>
<comment type="caution">
    <text evidence="13">The sequence shown here is derived from an EMBL/GenBank/DDBJ whole genome shotgun (WGS) entry which is preliminary data.</text>
</comment>
<dbReference type="InterPro" id="IPR023996">
    <property type="entry name" value="TonB-dep_OMP_SusC/RagA"/>
</dbReference>
<evidence type="ECO:0000313" key="14">
    <source>
        <dbReference type="Proteomes" id="UP000269412"/>
    </source>
</evidence>
<dbReference type="NCBIfam" id="TIGR04057">
    <property type="entry name" value="SusC_RagA_signa"/>
    <property type="match status" value="1"/>
</dbReference>
<dbReference type="NCBIfam" id="TIGR04056">
    <property type="entry name" value="OMP_RagA_SusC"/>
    <property type="match status" value="1"/>
</dbReference>
<dbReference type="OrthoDB" id="9768177at2"/>
<evidence type="ECO:0000256" key="3">
    <source>
        <dbReference type="ARBA" id="ARBA00022452"/>
    </source>
</evidence>
<dbReference type="InterPro" id="IPR000531">
    <property type="entry name" value="Beta-barrel_TonB"/>
</dbReference>
<dbReference type="Pfam" id="PF00593">
    <property type="entry name" value="TonB_dep_Rec_b-barrel"/>
    <property type="match status" value="1"/>
</dbReference>
<name>A0A495ECU2_9FLAO</name>
<dbReference type="RefSeq" id="WP_121063529.1">
    <property type="nucleotide sequence ID" value="NZ_RBIQ01000007.1"/>
</dbReference>
<keyword evidence="5 9" id="KW-0798">TonB box</keyword>
<sequence>MKLVKFIKKKCQPRTFLLALFWIASSSLGLAQDSTISGTVNDNTGQPLPGANVLVKGTTNGTQTDFDGNFTLNAPSNGTISVSYIGFVTQDVAINNQSTFTITLEEDASQLDEVVVVGYGSQKKSDLTGAVASVGSKDIDKYTYTSAANALQGRMAGVRVQSSGGAPNGSPNIVIRGSGTLSDAGPLYVIDGMITGNMNTLNPADIESISVLKDASASAIYGSRAANGVVIVTTKKGRDGNVSIDFETSVGVNKAINELNWANARQYADIVNMANDNDGLPRYPANDTQFDPNYSSDLYGESLRSATVINTSLRLSGGSENLRYSLSMNNFDNEGVVRYSDFKRTTIRSNVNFSKGKFKLDNTIGLNKTVNNPNPYFGKERNMVPTIRLRDNEGNWSVDDRAVRGITDTFSNFYGVSTNNTRHELAEAALEDRTITRYTAIGNIAASYEFFDGLTYKINGGLEYYSDNNYKFTPTYPLIPNNSGGFDYQNTAGGLRETNTNFISTLLEHTLNYKKTFGKHTVDLLGGFSEQINKSRSLGIVATGFVDENVRVASAASNLEQAPQQDRTSSLQSYFGRFNYNFDDRYLLTATLRRDGSSLFRKELQWGTFPSFAVGWNISNEKFMEDVTSITDIKLRGSYGEIGSNNVAIYSIDPSLNLFSTYVLGTGDQQRVDGYAITNGVNANIIWETTKTTDVGLEFRLLDSRLGVTLDYFIKDSEDVLVSLDPAFYTGFGNTIPENSASIRNKGFEFTANYSGNVGELGFNVSANFSTLNNEVTSLGARGTPVIAGSFTSNTINSTKTDIGHPISSFFGYIVDGIYQTDAEAAAANDTGGNQVAGDLKFKDIAGPDGSAPDGMIDENDQTFIGNPTPDFEYGINLALDYKNFDLNLFFNGVSGNEILNGSKYRGIFDTDGNYLTDALNAWTPSNTDTNIPRMTQLDQGNNRRMSTFYLENGSFFRLANAQIGYSIPNQILDKINVSKIRLFVSATNLFTITDYTGYYPEVGNNSRTGSVRLFNSGVDEAAYPTPRTFQAGLQVSF</sequence>
<dbReference type="InterPro" id="IPR012910">
    <property type="entry name" value="Plug_dom"/>
</dbReference>
<dbReference type="InterPro" id="IPR008969">
    <property type="entry name" value="CarboxyPept-like_regulatory"/>
</dbReference>
<dbReference type="SUPFAM" id="SSF56935">
    <property type="entry name" value="Porins"/>
    <property type="match status" value="1"/>
</dbReference>
<dbReference type="InterPro" id="IPR039426">
    <property type="entry name" value="TonB-dep_rcpt-like"/>
</dbReference>
<comment type="subcellular location">
    <subcellularLocation>
        <location evidence="1 8">Cell outer membrane</location>
        <topology evidence="1 8">Multi-pass membrane protein</topology>
    </subcellularLocation>
</comment>
<evidence type="ECO:0000256" key="5">
    <source>
        <dbReference type="ARBA" id="ARBA00023077"/>
    </source>
</evidence>
<reference evidence="13 14" key="1">
    <citation type="submission" date="2018-10" db="EMBL/GenBank/DDBJ databases">
        <title>Genomic Encyclopedia of Archaeal and Bacterial Type Strains, Phase II (KMG-II): from individual species to whole genera.</title>
        <authorList>
            <person name="Goeker M."/>
        </authorList>
    </citation>
    <scope>NUCLEOTIDE SEQUENCE [LARGE SCALE GENOMIC DNA]</scope>
    <source>
        <strain evidence="13 14">DSM 25230</strain>
    </source>
</reference>
<evidence type="ECO:0000259" key="11">
    <source>
        <dbReference type="Pfam" id="PF00593"/>
    </source>
</evidence>
<dbReference type="EMBL" id="RBIQ01000007">
    <property type="protein sequence ID" value="RKR14373.1"/>
    <property type="molecule type" value="Genomic_DNA"/>
</dbReference>
<dbReference type="FunFam" id="2.60.40.1120:FF:000003">
    <property type="entry name" value="Outer membrane protein Omp121"/>
    <property type="match status" value="1"/>
</dbReference>
<feature type="signal peptide" evidence="10">
    <location>
        <begin position="1"/>
        <end position="31"/>
    </location>
</feature>
<keyword evidence="4 8" id="KW-0812">Transmembrane</keyword>
<feature type="domain" description="TonB-dependent receptor plug" evidence="12">
    <location>
        <begin position="124"/>
        <end position="229"/>
    </location>
</feature>
<keyword evidence="2 8" id="KW-0813">Transport</keyword>
<dbReference type="Pfam" id="PF07715">
    <property type="entry name" value="Plug"/>
    <property type="match status" value="1"/>
</dbReference>